<accession>A0A9W6SS24</accession>
<comment type="caution">
    <text evidence="2">The sequence shown here is derived from an EMBL/GenBank/DDBJ whole genome shotgun (WGS) entry which is preliminary data.</text>
</comment>
<dbReference type="InterPro" id="IPR034660">
    <property type="entry name" value="DinB/YfiT-like"/>
</dbReference>
<dbReference type="InterPro" id="IPR017520">
    <property type="entry name" value="CHP03086"/>
</dbReference>
<name>A0A9W6SS24_9ACTN</name>
<dbReference type="AlphaFoldDB" id="A0A9W6SS24"/>
<reference evidence="2" key="1">
    <citation type="submission" date="2023-03" db="EMBL/GenBank/DDBJ databases">
        <title>Actinorhabdospora filicis NBRC 111898.</title>
        <authorList>
            <person name="Ichikawa N."/>
            <person name="Sato H."/>
            <person name="Tonouchi N."/>
        </authorList>
    </citation>
    <scope>NUCLEOTIDE SEQUENCE</scope>
    <source>
        <strain evidence="2">NBRC 111898</strain>
    </source>
</reference>
<evidence type="ECO:0000259" key="1">
    <source>
        <dbReference type="Pfam" id="PF11716"/>
    </source>
</evidence>
<proteinExistence type="predicted"/>
<protein>
    <submittedName>
        <fullName evidence="2">TIGR03086 family protein</fullName>
    </submittedName>
</protein>
<sequence>MSEEVKDVPVEELLTEATTAALPVIDGIADTDLDAPTPCAEFTVRDLANHLHQVVVNFQALARRETPDWSTTPDALADPGWKRGFAGEAAKLAEAWSAPGALDGVSPGFGMPQPVVARMVLLDLTLHAWDLARGTGREFVPAPRAVDALRGFVDDMAPTARQMGVFGEEVQVPEDAGAFECVLARSGRDPRWERPSKE</sequence>
<gene>
    <name evidence="2" type="ORF">Afil01_60290</name>
</gene>
<evidence type="ECO:0000313" key="3">
    <source>
        <dbReference type="Proteomes" id="UP001165079"/>
    </source>
</evidence>
<dbReference type="InterPro" id="IPR024344">
    <property type="entry name" value="MDMPI_metal-binding"/>
</dbReference>
<dbReference type="GO" id="GO:0046872">
    <property type="term" value="F:metal ion binding"/>
    <property type="evidence" value="ECO:0007669"/>
    <property type="project" value="InterPro"/>
</dbReference>
<dbReference type="EMBL" id="BSTX01000005">
    <property type="protein sequence ID" value="GLZ81222.1"/>
    <property type="molecule type" value="Genomic_DNA"/>
</dbReference>
<organism evidence="2 3">
    <name type="scientific">Actinorhabdospora filicis</name>
    <dbReference type="NCBI Taxonomy" id="1785913"/>
    <lineage>
        <taxon>Bacteria</taxon>
        <taxon>Bacillati</taxon>
        <taxon>Actinomycetota</taxon>
        <taxon>Actinomycetes</taxon>
        <taxon>Micromonosporales</taxon>
        <taxon>Micromonosporaceae</taxon>
        <taxon>Actinorhabdospora</taxon>
    </lineage>
</organism>
<dbReference type="NCBIfam" id="TIGR03086">
    <property type="entry name" value="TIGR03086 family metal-binding protein"/>
    <property type="match status" value="1"/>
</dbReference>
<dbReference type="Pfam" id="PF11716">
    <property type="entry name" value="MDMPI_N"/>
    <property type="match status" value="1"/>
</dbReference>
<feature type="domain" description="Mycothiol-dependent maleylpyruvate isomerase metal-binding" evidence="1">
    <location>
        <begin position="16"/>
        <end position="132"/>
    </location>
</feature>
<dbReference type="NCBIfam" id="TIGR03083">
    <property type="entry name" value="maleylpyruvate isomerase family mycothiol-dependent enzyme"/>
    <property type="match status" value="1"/>
</dbReference>
<evidence type="ECO:0000313" key="2">
    <source>
        <dbReference type="EMBL" id="GLZ81222.1"/>
    </source>
</evidence>
<keyword evidence="3" id="KW-1185">Reference proteome</keyword>
<dbReference type="Proteomes" id="UP001165079">
    <property type="component" value="Unassembled WGS sequence"/>
</dbReference>
<dbReference type="RefSeq" id="WP_285666653.1">
    <property type="nucleotide sequence ID" value="NZ_BSTX01000005.1"/>
</dbReference>
<dbReference type="SUPFAM" id="SSF109854">
    <property type="entry name" value="DinB/YfiT-like putative metalloenzymes"/>
    <property type="match status" value="1"/>
</dbReference>
<dbReference type="Gene3D" id="1.20.120.450">
    <property type="entry name" value="dinb family like domain"/>
    <property type="match status" value="1"/>
</dbReference>
<dbReference type="InterPro" id="IPR017517">
    <property type="entry name" value="Maleyloyr_isom"/>
</dbReference>